<keyword evidence="3" id="KW-1185">Reference proteome</keyword>
<evidence type="ECO:0000313" key="2">
    <source>
        <dbReference type="EMBL" id="WOL16095.1"/>
    </source>
</evidence>
<dbReference type="Proteomes" id="UP001327560">
    <property type="component" value="Chromosome 8"/>
</dbReference>
<evidence type="ECO:0000313" key="3">
    <source>
        <dbReference type="Proteomes" id="UP001327560"/>
    </source>
</evidence>
<protein>
    <submittedName>
        <fullName evidence="2">Uncharacterized protein</fullName>
    </submittedName>
</protein>
<accession>A0AAQ3QPZ5</accession>
<sequence>MNWRESSANPSKENTEGSCPGGRHVKRGEVSGEECSVEKGGDGVGEGENGYLWLPGPTLIGSGDGGVGGEEDGEVILDLIIAKLFHEEDLSGNGYDNGSNDLICILVDDDDDVLLLELEIS</sequence>
<proteinExistence type="predicted"/>
<dbReference type="EMBL" id="CP136897">
    <property type="protein sequence ID" value="WOL16095.1"/>
    <property type="molecule type" value="Genomic_DNA"/>
</dbReference>
<gene>
    <name evidence="2" type="ORF">Cni_G24877</name>
</gene>
<feature type="region of interest" description="Disordered" evidence="1">
    <location>
        <begin position="1"/>
        <end position="48"/>
    </location>
</feature>
<reference evidence="2 3" key="1">
    <citation type="submission" date="2023-10" db="EMBL/GenBank/DDBJ databases">
        <title>Chromosome-scale genome assembly provides insights into flower coloration mechanisms of Canna indica.</title>
        <authorList>
            <person name="Li C."/>
        </authorList>
    </citation>
    <scope>NUCLEOTIDE SEQUENCE [LARGE SCALE GENOMIC DNA]</scope>
    <source>
        <tissue evidence="2">Flower</tissue>
    </source>
</reference>
<organism evidence="2 3">
    <name type="scientific">Canna indica</name>
    <name type="common">Indian-shot</name>
    <dbReference type="NCBI Taxonomy" id="4628"/>
    <lineage>
        <taxon>Eukaryota</taxon>
        <taxon>Viridiplantae</taxon>
        <taxon>Streptophyta</taxon>
        <taxon>Embryophyta</taxon>
        <taxon>Tracheophyta</taxon>
        <taxon>Spermatophyta</taxon>
        <taxon>Magnoliopsida</taxon>
        <taxon>Liliopsida</taxon>
        <taxon>Zingiberales</taxon>
        <taxon>Cannaceae</taxon>
        <taxon>Canna</taxon>
    </lineage>
</organism>
<dbReference type="AlphaFoldDB" id="A0AAQ3QPZ5"/>
<name>A0AAQ3QPZ5_9LILI</name>
<feature type="compositionally biased region" description="Polar residues" evidence="1">
    <location>
        <begin position="1"/>
        <end position="12"/>
    </location>
</feature>
<evidence type="ECO:0000256" key="1">
    <source>
        <dbReference type="SAM" id="MobiDB-lite"/>
    </source>
</evidence>